<reference evidence="2" key="1">
    <citation type="journal article" date="2020" name="bioRxiv">
        <title>A rank-normalized archaeal taxonomy based on genome phylogeny resolves widespread incomplete and uneven classifications.</title>
        <authorList>
            <person name="Rinke C."/>
            <person name="Chuvochina M."/>
            <person name="Mussig A.J."/>
            <person name="Chaumeil P.-A."/>
            <person name="Waite D.W."/>
            <person name="Whitman W.B."/>
            <person name="Parks D.H."/>
            <person name="Hugenholtz P."/>
        </authorList>
    </citation>
    <scope>NUCLEOTIDE SEQUENCE [LARGE SCALE GENOMIC DNA]</scope>
</reference>
<dbReference type="AlphaFoldDB" id="A0A7J4IZ68"/>
<comment type="caution">
    <text evidence="1">The sequence shown here is derived from an EMBL/GenBank/DDBJ whole genome shotgun (WGS) entry which is preliminary data.</text>
</comment>
<sequence length="361" mass="39829">MAVKAKELWRKRFGHGIPLFDISKNDGNIVILLNDYNETEDNIFNRLVLLDEKGATIGSYDLNPEFYVSDLKFAGDYIVCFGAKDEGAFFQMFNRSLNLAAGGLLDILGDSTRIFVKGHDWYAYKKTGNYKKLRCYKNGLLAWEQEVSGESYAPLITISGESELIHVWMGQKSESLSKISVMGFGGEKKCDVLVPAIGAYSSFSSKKITVIGGDSYTPQPNPLTVYDNSGNLLFQKQLRIETRSVFVSKTDTVFVGLHSEYDNHVGGIIIFDRGGNEVADIDTKNWAGGFVSVKGGDVVAAQSGDKLLLFDKNGLHLDTVCDVQSFSPCAAGANHILTKNMHLGKDKKDNFDELVLLKVVE</sequence>
<proteinExistence type="predicted"/>
<organism evidence="1 2">
    <name type="scientific">Candidatus Iainarchaeum sp</name>
    <dbReference type="NCBI Taxonomy" id="3101447"/>
    <lineage>
        <taxon>Archaea</taxon>
        <taxon>Candidatus Iainarchaeota</taxon>
        <taxon>Candidatus Iainarchaeia</taxon>
        <taxon>Candidatus Iainarchaeales</taxon>
        <taxon>Candidatus Iainarchaeaceae</taxon>
        <taxon>Candidatus Iainarchaeum</taxon>
    </lineage>
</organism>
<gene>
    <name evidence="1" type="ORF">HA254_02705</name>
</gene>
<protein>
    <submittedName>
        <fullName evidence="1">Uncharacterized protein</fullName>
    </submittedName>
</protein>
<dbReference type="EMBL" id="DUGC01000047">
    <property type="protein sequence ID" value="HIH09559.1"/>
    <property type="molecule type" value="Genomic_DNA"/>
</dbReference>
<name>A0A7J4IZ68_9ARCH</name>
<evidence type="ECO:0000313" key="1">
    <source>
        <dbReference type="EMBL" id="HIH09559.1"/>
    </source>
</evidence>
<evidence type="ECO:0000313" key="2">
    <source>
        <dbReference type="Proteomes" id="UP000565078"/>
    </source>
</evidence>
<accession>A0A7J4IZ68</accession>
<dbReference type="Proteomes" id="UP000565078">
    <property type="component" value="Unassembled WGS sequence"/>
</dbReference>